<evidence type="ECO:0000313" key="2">
    <source>
        <dbReference type="Proteomes" id="UP001177003"/>
    </source>
</evidence>
<name>A0AA35YMK4_LACSI</name>
<protein>
    <submittedName>
        <fullName evidence="1">Uncharacterized protein</fullName>
    </submittedName>
</protein>
<keyword evidence="2" id="KW-1185">Reference proteome</keyword>
<dbReference type="AlphaFoldDB" id="A0AA35YMK4"/>
<sequence length="164" mass="19256">MDRHFPNIFVDGYDSWDDLQEKVDLTLKSVVGTIIKDYFPRLSQLQRTLFEALPFGRFLGMHVHNCDPLIVHLMMLHEVWSQEVYESGMFPLEIQRVQLDFGETEYILISGLRVCPYVYLLHDEKGRLNSNLRARFFPKITNAHLWLRDLEILHYVSKLSATSG</sequence>
<gene>
    <name evidence="1" type="ORF">LSALG_LOCUS16781</name>
</gene>
<accession>A0AA35YMK4</accession>
<evidence type="ECO:0000313" key="1">
    <source>
        <dbReference type="EMBL" id="CAI9276818.1"/>
    </source>
</evidence>
<dbReference type="EMBL" id="OX465079">
    <property type="protein sequence ID" value="CAI9276818.1"/>
    <property type="molecule type" value="Genomic_DNA"/>
</dbReference>
<reference evidence="1" key="1">
    <citation type="submission" date="2023-04" db="EMBL/GenBank/DDBJ databases">
        <authorList>
            <person name="Vijverberg K."/>
            <person name="Xiong W."/>
            <person name="Schranz E."/>
        </authorList>
    </citation>
    <scope>NUCLEOTIDE SEQUENCE</scope>
</reference>
<proteinExistence type="predicted"/>
<organism evidence="1 2">
    <name type="scientific">Lactuca saligna</name>
    <name type="common">Willowleaf lettuce</name>
    <dbReference type="NCBI Taxonomy" id="75948"/>
    <lineage>
        <taxon>Eukaryota</taxon>
        <taxon>Viridiplantae</taxon>
        <taxon>Streptophyta</taxon>
        <taxon>Embryophyta</taxon>
        <taxon>Tracheophyta</taxon>
        <taxon>Spermatophyta</taxon>
        <taxon>Magnoliopsida</taxon>
        <taxon>eudicotyledons</taxon>
        <taxon>Gunneridae</taxon>
        <taxon>Pentapetalae</taxon>
        <taxon>asterids</taxon>
        <taxon>campanulids</taxon>
        <taxon>Asterales</taxon>
        <taxon>Asteraceae</taxon>
        <taxon>Cichorioideae</taxon>
        <taxon>Cichorieae</taxon>
        <taxon>Lactucinae</taxon>
        <taxon>Lactuca</taxon>
    </lineage>
</organism>
<dbReference type="Proteomes" id="UP001177003">
    <property type="component" value="Chromosome 3"/>
</dbReference>